<dbReference type="FunFam" id="2.10.70.80:FF:000001">
    <property type="entry name" value="Sortilin-related VPS10 domain-containing receptor 1"/>
    <property type="match status" value="1"/>
</dbReference>
<dbReference type="OrthoDB" id="443634at2759"/>
<evidence type="ECO:0000256" key="7">
    <source>
        <dbReference type="ARBA" id="ARBA00023136"/>
    </source>
</evidence>
<dbReference type="AlphaFoldDB" id="A0A9Q1I6Z7"/>
<comment type="subcellular location">
    <subcellularLocation>
        <location evidence="1">Membrane</location>
        <topology evidence="1">Single-pass type I membrane protein</topology>
    </subcellularLocation>
</comment>
<evidence type="ECO:0000256" key="5">
    <source>
        <dbReference type="ARBA" id="ARBA00022737"/>
    </source>
</evidence>
<dbReference type="PANTHER" id="PTHR12106:SF10">
    <property type="entry name" value="VPS10 DOMAIN-CONTAINING RECEPTOR SORCS3"/>
    <property type="match status" value="1"/>
</dbReference>
<dbReference type="Pfam" id="PF00801">
    <property type="entry name" value="PKD"/>
    <property type="match status" value="1"/>
</dbReference>
<dbReference type="InterPro" id="IPR000601">
    <property type="entry name" value="PKD_dom"/>
</dbReference>
<dbReference type="InterPro" id="IPR006581">
    <property type="entry name" value="VPS10"/>
</dbReference>
<dbReference type="Gene3D" id="2.60.40.10">
    <property type="entry name" value="Immunoglobulins"/>
    <property type="match status" value="1"/>
</dbReference>
<gene>
    <name evidence="13" type="ORF">COCON_G00037590</name>
</gene>
<feature type="signal peptide" evidence="11">
    <location>
        <begin position="1"/>
        <end position="31"/>
    </location>
</feature>
<sequence>MDTGVGLHPGLHLALCTWLLISTQIQLIAKAEISCASCGSPVKLNREELQLDKRVDLVKRRTTLPKEIRKESQRSTDLSSETGVAVGAAGFVEDVDKSDKDVSTDGVDMKVSSDGSPQVSEKVARSNYAIIKEGNKLSEIDSKDAVQRQKRSGPELSELSEGVRTTSALHDGAPSDDRITGPFLDGERLSRPEVRWNRDDGKVQNPRQDEPKLTSTTFALTGDSAHNQAMVFWSGHNSSVILILTKLYDFNLGTVTESSLWRSTDYGTTYEKLNDKVGLKRVLSYLYVCPTNKKKIMVLSDPELESSIFISTDEGASYQKFRMNFYILSLLFHPTHEDWVLAYSHDQKLYSSMDFGRKWQFVHENVTPNRFYWSIMGLDREADLVHMELHTADGRAQYITCKAQGCTESSRNHPFPGYIDTNSLVIQDNYVFIQVTAAGRASYYVSYQREPFMRIKLPKYSLPKDMHIVSTDENQVFAAVQEWNQNDTYNLYISDPRGIHFTLALENVKTSKGLEGNIMIDLYEVAGIKGMFIANRKLENQAKTYITYNKGRDWRLLQAPAVDLTGNEIHCVLPFCSLHLHLHMPENPYTSGSMASRSSAPGIIVATGNIGSELSFSNIGMYISSDAGNNWRQIFEEEHSIWFLDKGGALVAVKQATVPVRNIWVSFDEGRQWSRHSVSLVPLYVDGVLIEPGIENQIMTFFGHFSHRSEWQLIKIDYRSIFTRRCTEGDYQTWHLHNQGEPCVMGEKQIYMKRRPGNRCMLGRDYARILSAEPCICKASDFECDYGYERRTDGNCLPAFWFNPSMVSRSCSHGQNYLNSTGYRKVVSNNCTKGVKEMYAARKQQCPNLAPRGLQLDTREGRLTATLGSNVTFLVHLEEGDSMRTNIQLDFGDGTAVSYSNLSWIEDGIRHVYRTAGIFRVTALAENSLGFDSTTLYLHITCPVEHVHLLAPFVTIRNKEVNITAVVWPSHSRTVTYFWWFGNSTEPIITLDGSIAHTFQTEGMTSVTVQVSSGDIISQDTKTIAVQEFFKSLLLSFSPNLDEYNPDIPEWRQDVGRLIKKALLQVSEFPEEQLLVAVFPGLPTAAELFLLPNKNQSEGKKKIEEDLDQISEILVSALNQNLVDFELKPGDRVIVYITQLTLAPLVDSSQRHSSSAMLMLLSVVFLGLAVFLIYKFKRKIPWINIYAEVNHEKEQEMIGSVSQSESTPKISLSEFPTPKELLEKDMDVRVTGGMGNVCESTREIPNCTSV</sequence>
<dbReference type="Gene3D" id="3.30.60.270">
    <property type="match status" value="1"/>
</dbReference>
<dbReference type="Proteomes" id="UP001152803">
    <property type="component" value="Unassembled WGS sequence"/>
</dbReference>
<dbReference type="Gene3D" id="2.10.70.80">
    <property type="match status" value="1"/>
</dbReference>
<keyword evidence="3 10" id="KW-0812">Transmembrane</keyword>
<accession>A0A9Q1I6Z7</accession>
<evidence type="ECO:0000256" key="11">
    <source>
        <dbReference type="SAM" id="SignalP"/>
    </source>
</evidence>
<feature type="compositionally biased region" description="Basic and acidic residues" evidence="9">
    <location>
        <begin position="173"/>
        <end position="184"/>
    </location>
</feature>
<keyword evidence="8" id="KW-0325">Glycoprotein</keyword>
<dbReference type="EMBL" id="JAFJMO010000002">
    <property type="protein sequence ID" value="KAJ8284909.1"/>
    <property type="molecule type" value="Genomic_DNA"/>
</dbReference>
<feature type="region of interest" description="Disordered" evidence="9">
    <location>
        <begin position="141"/>
        <end position="184"/>
    </location>
</feature>
<proteinExistence type="inferred from homology"/>
<dbReference type="SUPFAM" id="SSF49299">
    <property type="entry name" value="PKD domain"/>
    <property type="match status" value="2"/>
</dbReference>
<feature type="chain" id="PRO_5040440140" description="PKD domain-containing protein" evidence="11">
    <location>
        <begin position="32"/>
        <end position="1250"/>
    </location>
</feature>
<comment type="caution">
    <text evidence="13">The sequence shown here is derived from an EMBL/GenBank/DDBJ whole genome shotgun (WGS) entry which is preliminary data.</text>
</comment>
<dbReference type="Pfam" id="PF15901">
    <property type="entry name" value="Sortilin_C"/>
    <property type="match status" value="1"/>
</dbReference>
<organism evidence="13 14">
    <name type="scientific">Conger conger</name>
    <name type="common">Conger eel</name>
    <name type="synonym">Muraena conger</name>
    <dbReference type="NCBI Taxonomy" id="82655"/>
    <lineage>
        <taxon>Eukaryota</taxon>
        <taxon>Metazoa</taxon>
        <taxon>Chordata</taxon>
        <taxon>Craniata</taxon>
        <taxon>Vertebrata</taxon>
        <taxon>Euteleostomi</taxon>
        <taxon>Actinopterygii</taxon>
        <taxon>Neopterygii</taxon>
        <taxon>Teleostei</taxon>
        <taxon>Anguilliformes</taxon>
        <taxon>Congridae</taxon>
        <taxon>Conger</taxon>
    </lineage>
</organism>
<evidence type="ECO:0000256" key="2">
    <source>
        <dbReference type="ARBA" id="ARBA00010818"/>
    </source>
</evidence>
<keyword evidence="4 11" id="KW-0732">Signal</keyword>
<reference evidence="13" key="1">
    <citation type="journal article" date="2023" name="Science">
        <title>Genome structures resolve the early diversification of teleost fishes.</title>
        <authorList>
            <person name="Parey E."/>
            <person name="Louis A."/>
            <person name="Montfort J."/>
            <person name="Bouchez O."/>
            <person name="Roques C."/>
            <person name="Iampietro C."/>
            <person name="Lluch J."/>
            <person name="Castinel A."/>
            <person name="Donnadieu C."/>
            <person name="Desvignes T."/>
            <person name="Floi Bucao C."/>
            <person name="Jouanno E."/>
            <person name="Wen M."/>
            <person name="Mejri S."/>
            <person name="Dirks R."/>
            <person name="Jansen H."/>
            <person name="Henkel C."/>
            <person name="Chen W.J."/>
            <person name="Zahm M."/>
            <person name="Cabau C."/>
            <person name="Klopp C."/>
            <person name="Thompson A.W."/>
            <person name="Robinson-Rechavi M."/>
            <person name="Braasch I."/>
            <person name="Lecointre G."/>
            <person name="Bobe J."/>
            <person name="Postlethwait J.H."/>
            <person name="Berthelot C."/>
            <person name="Roest Crollius H."/>
            <person name="Guiguen Y."/>
        </authorList>
    </citation>
    <scope>NUCLEOTIDE SEQUENCE</scope>
    <source>
        <strain evidence="13">Concon-B</strain>
    </source>
</reference>
<dbReference type="FunFam" id="2.130.10.10:FF:001214">
    <property type="entry name" value="Sortilin-related VPS10 domain-containing receptor 2"/>
    <property type="match status" value="1"/>
</dbReference>
<keyword evidence="14" id="KW-1185">Reference proteome</keyword>
<dbReference type="PANTHER" id="PTHR12106">
    <property type="entry name" value="SORTILIN RELATED"/>
    <property type="match status" value="1"/>
</dbReference>
<evidence type="ECO:0000256" key="4">
    <source>
        <dbReference type="ARBA" id="ARBA00022729"/>
    </source>
</evidence>
<dbReference type="InterPro" id="IPR015943">
    <property type="entry name" value="WD40/YVTN_repeat-like_dom_sf"/>
</dbReference>
<feature type="domain" description="PKD" evidence="12">
    <location>
        <begin position="975"/>
        <end position="1013"/>
    </location>
</feature>
<dbReference type="InterPro" id="IPR031778">
    <property type="entry name" value="Sortilin_N"/>
</dbReference>
<evidence type="ECO:0000256" key="1">
    <source>
        <dbReference type="ARBA" id="ARBA00004479"/>
    </source>
</evidence>
<feature type="transmembrane region" description="Helical" evidence="10">
    <location>
        <begin position="1156"/>
        <end position="1174"/>
    </location>
</feature>
<evidence type="ECO:0000256" key="8">
    <source>
        <dbReference type="ARBA" id="ARBA00023180"/>
    </source>
</evidence>
<dbReference type="FunFam" id="3.30.60.270:FF:000001">
    <property type="entry name" value="Sortilin related VPS10 domain containing receptor 1"/>
    <property type="match status" value="1"/>
</dbReference>
<evidence type="ECO:0000256" key="3">
    <source>
        <dbReference type="ARBA" id="ARBA00022692"/>
    </source>
</evidence>
<feature type="region of interest" description="Disordered" evidence="9">
    <location>
        <begin position="97"/>
        <end position="121"/>
    </location>
</feature>
<feature type="domain" description="PKD" evidence="12">
    <location>
        <begin position="878"/>
        <end position="934"/>
    </location>
</feature>
<keyword evidence="5" id="KW-0677">Repeat</keyword>
<evidence type="ECO:0000259" key="12">
    <source>
        <dbReference type="PROSITE" id="PS50093"/>
    </source>
</evidence>
<evidence type="ECO:0000256" key="9">
    <source>
        <dbReference type="SAM" id="MobiDB-lite"/>
    </source>
</evidence>
<protein>
    <recommendedName>
        <fullName evidence="12">PKD domain-containing protein</fullName>
    </recommendedName>
</protein>
<dbReference type="CDD" id="cd00146">
    <property type="entry name" value="PKD"/>
    <property type="match status" value="1"/>
</dbReference>
<name>A0A9Q1I6Z7_CONCO</name>
<evidence type="ECO:0000313" key="13">
    <source>
        <dbReference type="EMBL" id="KAJ8284909.1"/>
    </source>
</evidence>
<dbReference type="FunFam" id="2.60.40.10:FF:000083">
    <property type="entry name" value="Sortilin-related VPS10 domain containing receptor 2"/>
    <property type="match status" value="1"/>
</dbReference>
<dbReference type="SUPFAM" id="SSF110296">
    <property type="entry name" value="Oligoxyloglucan reducing end-specific cellobiohydrolase"/>
    <property type="match status" value="1"/>
</dbReference>
<keyword evidence="6 10" id="KW-1133">Transmembrane helix</keyword>
<evidence type="ECO:0000256" key="6">
    <source>
        <dbReference type="ARBA" id="ARBA00022989"/>
    </source>
</evidence>
<evidence type="ECO:0000313" key="14">
    <source>
        <dbReference type="Proteomes" id="UP001152803"/>
    </source>
</evidence>
<keyword evidence="7 10" id="KW-0472">Membrane</keyword>
<dbReference type="GO" id="GO:0016020">
    <property type="term" value="C:membrane"/>
    <property type="evidence" value="ECO:0007669"/>
    <property type="project" value="UniProtKB-SubCell"/>
</dbReference>
<evidence type="ECO:0000256" key="10">
    <source>
        <dbReference type="SAM" id="Phobius"/>
    </source>
</evidence>
<dbReference type="InterPro" id="IPR013783">
    <property type="entry name" value="Ig-like_fold"/>
</dbReference>
<comment type="similarity">
    <text evidence="2">Belongs to the VPS10-related sortilin family. SORCS subfamily.</text>
</comment>
<dbReference type="SMART" id="SM00602">
    <property type="entry name" value="VPS10"/>
    <property type="match status" value="1"/>
</dbReference>
<dbReference type="PROSITE" id="PS50093">
    <property type="entry name" value="PKD"/>
    <property type="match status" value="2"/>
</dbReference>
<dbReference type="InterPro" id="IPR035986">
    <property type="entry name" value="PKD_dom_sf"/>
</dbReference>
<dbReference type="InterPro" id="IPR050310">
    <property type="entry name" value="VPS10-sortilin"/>
</dbReference>
<dbReference type="InterPro" id="IPR031777">
    <property type="entry name" value="Sortilin_C"/>
</dbReference>
<dbReference type="Gene3D" id="2.130.10.10">
    <property type="entry name" value="YVTN repeat-like/Quinoprotein amine dehydrogenase"/>
    <property type="match status" value="1"/>
</dbReference>
<dbReference type="Pfam" id="PF15902">
    <property type="entry name" value="Sortilin-Vps10"/>
    <property type="match status" value="1"/>
</dbReference>